<evidence type="ECO:0000313" key="1">
    <source>
        <dbReference type="EMBL" id="XAG98213.1"/>
    </source>
</evidence>
<protein>
    <submittedName>
        <fullName evidence="1">Uncharacterized protein</fullName>
    </submittedName>
</protein>
<dbReference type="EMBL" id="PP232116">
    <property type="protein sequence ID" value="XAG98213.1"/>
    <property type="molecule type" value="Genomic_DNA"/>
</dbReference>
<proteinExistence type="predicted"/>
<sequence>MLHFSGIDTDMAAFGKAVKAAKAKATPKPKTPLRERVADAMREIVAIRGSCDMDDLVLRFPDEDLTETVIAEARRLAGKAFVAKVA</sequence>
<reference evidence="1" key="1">
    <citation type="submission" date="2024-01" db="EMBL/GenBank/DDBJ databases">
        <title>New evidence supports the origin of RcGTA from prophage.</title>
        <authorList>
            <person name="Xu Y."/>
            <person name="Liu B."/>
            <person name="Chen F."/>
        </authorList>
    </citation>
    <scope>NUCLEOTIDE SEQUENCE</scope>
</reference>
<organism evidence="1">
    <name type="scientific">Mesorhizobium phage vB_MseS-P1</name>
    <dbReference type="NCBI Taxonomy" id="3120101"/>
    <lineage>
        <taxon>Viruses</taxon>
    </lineage>
</organism>
<gene>
    <name evidence="1" type="ORF">vBMseSP1_gp9</name>
</gene>
<name>A0AB38ZLK6_9VIRU</name>
<accession>A0AB38ZLK6</accession>